<dbReference type="AlphaFoldDB" id="G4RDB4"/>
<accession>G4RDB4</accession>
<protein>
    <submittedName>
        <fullName evidence="2">Uncharacterized protein</fullName>
    </submittedName>
</protein>
<dbReference type="Proteomes" id="UP000008850">
    <property type="component" value="Chromosome"/>
</dbReference>
<dbReference type="EMBL" id="CP003075">
    <property type="protein sequence ID" value="AEQ50740.1"/>
    <property type="molecule type" value="Genomic_DNA"/>
</dbReference>
<dbReference type="RefSeq" id="WP_014129889.1">
    <property type="nucleotide sequence ID" value="NC_016078.1"/>
</dbReference>
<keyword evidence="3" id="KW-1185">Reference proteome</keyword>
<proteinExistence type="predicted"/>
<evidence type="ECO:0000256" key="1">
    <source>
        <dbReference type="SAM" id="Phobius"/>
    </source>
</evidence>
<keyword evidence="1" id="KW-0472">Membrane</keyword>
<name>G4RDB4_PELHB</name>
<evidence type="ECO:0000313" key="3">
    <source>
        <dbReference type="Proteomes" id="UP000008850"/>
    </source>
</evidence>
<feature type="transmembrane region" description="Helical" evidence="1">
    <location>
        <begin position="6"/>
        <end position="24"/>
    </location>
</feature>
<gene>
    <name evidence="2" type="ordered locus">KKY_701</name>
</gene>
<keyword evidence="1" id="KW-1133">Transmembrane helix</keyword>
<reference evidence="2 3" key="1">
    <citation type="journal article" date="2012" name="J. Bacteriol.">
        <title>Complete genome sequence of Pelagibacterium halotolerans B2T.</title>
        <authorList>
            <person name="Huo Y.Y."/>
            <person name="Cheng H."/>
            <person name="Han X.F."/>
            <person name="Jiang X.W."/>
            <person name="Sun C."/>
            <person name="Zhang X.Q."/>
            <person name="Zhu X.F."/>
            <person name="Liu Y.F."/>
            <person name="Li P.F."/>
            <person name="Ni P.X."/>
            <person name="Wu M."/>
        </authorList>
    </citation>
    <scope>NUCLEOTIDE SEQUENCE [LARGE SCALE GENOMIC DNA]</scope>
    <source>
        <strain evidence="3">DSM 22347 / JCM 15775 / CGMCC 1.7692 / B2</strain>
    </source>
</reference>
<evidence type="ECO:0000313" key="2">
    <source>
        <dbReference type="EMBL" id="AEQ50740.1"/>
    </source>
</evidence>
<dbReference type="HOGENOM" id="CLU_3186980_0_0_5"/>
<keyword evidence="1" id="KW-0812">Transmembrane</keyword>
<sequence length="46" mass="4730">MEILLFIGGTLFGSLVTFGMFLLVSGGRGPIADDDGGARELATDKA</sequence>
<dbReference type="KEGG" id="phl:KKY_701"/>
<organism evidence="2 3">
    <name type="scientific">Pelagibacterium halotolerans (strain DSM 22347 / JCM 15775 / CGMCC 1.7692 / B2)</name>
    <dbReference type="NCBI Taxonomy" id="1082931"/>
    <lineage>
        <taxon>Bacteria</taxon>
        <taxon>Pseudomonadati</taxon>
        <taxon>Pseudomonadota</taxon>
        <taxon>Alphaproteobacteria</taxon>
        <taxon>Hyphomicrobiales</taxon>
        <taxon>Devosiaceae</taxon>
        <taxon>Pelagibacterium</taxon>
    </lineage>
</organism>